<dbReference type="InterPro" id="IPR036249">
    <property type="entry name" value="Thioredoxin-like_sf"/>
</dbReference>
<dbReference type="AlphaFoldDB" id="A0A543KI66"/>
<dbReference type="RefSeq" id="WP_142083757.1">
    <property type="nucleotide sequence ID" value="NZ_VFPT01000001.1"/>
</dbReference>
<dbReference type="OrthoDB" id="6165525at2"/>
<feature type="compositionally biased region" description="Basic residues" evidence="1">
    <location>
        <begin position="1"/>
        <end position="17"/>
    </location>
</feature>
<reference evidence="2 3" key="1">
    <citation type="submission" date="2019-06" db="EMBL/GenBank/DDBJ databases">
        <title>Genomic Encyclopedia of Archaeal and Bacterial Type Strains, Phase II (KMG-II): from individual species to whole genera.</title>
        <authorList>
            <person name="Goeker M."/>
        </authorList>
    </citation>
    <scope>NUCLEOTIDE SEQUENCE [LARGE SCALE GENOMIC DNA]</scope>
    <source>
        <strain evidence="2 3">DSM 18423</strain>
    </source>
</reference>
<evidence type="ECO:0008006" key="4">
    <source>
        <dbReference type="Google" id="ProtNLM"/>
    </source>
</evidence>
<sequence length="165" mass="17514">MSKNRRKKPATKGHRKQSASGPNAAPPTTRRAMLRNIAAFGAVGVAVAGGVGFLAHGVMASVAEADLDVIGQGVPVIVQIHDPSCPDCTRLQREARAAMRDFNDDQLLYRVANLTTEKGARFAAGHGQGRVTLILLNAQGRRVQVVNGVHDRQSLAQDFALLAAD</sequence>
<protein>
    <recommendedName>
        <fullName evidence="4">Thioredoxin</fullName>
    </recommendedName>
</protein>
<dbReference type="SUPFAM" id="SSF52833">
    <property type="entry name" value="Thioredoxin-like"/>
    <property type="match status" value="1"/>
</dbReference>
<keyword evidence="3" id="KW-1185">Reference proteome</keyword>
<gene>
    <name evidence="2" type="ORF">BD293_3455</name>
</gene>
<accession>A0A543KI66</accession>
<dbReference type="PROSITE" id="PS51318">
    <property type="entry name" value="TAT"/>
    <property type="match status" value="1"/>
</dbReference>
<dbReference type="Proteomes" id="UP000320582">
    <property type="component" value="Unassembled WGS sequence"/>
</dbReference>
<name>A0A543KI66_9RHOB</name>
<dbReference type="EMBL" id="VFPT01000001">
    <property type="protein sequence ID" value="TQM94768.1"/>
    <property type="molecule type" value="Genomic_DNA"/>
</dbReference>
<evidence type="ECO:0000256" key="1">
    <source>
        <dbReference type="SAM" id="MobiDB-lite"/>
    </source>
</evidence>
<comment type="caution">
    <text evidence="2">The sequence shown here is derived from an EMBL/GenBank/DDBJ whole genome shotgun (WGS) entry which is preliminary data.</text>
</comment>
<evidence type="ECO:0000313" key="2">
    <source>
        <dbReference type="EMBL" id="TQM94768.1"/>
    </source>
</evidence>
<proteinExistence type="predicted"/>
<organism evidence="2 3">
    <name type="scientific">Roseinatronobacter monicus</name>
    <dbReference type="NCBI Taxonomy" id="393481"/>
    <lineage>
        <taxon>Bacteria</taxon>
        <taxon>Pseudomonadati</taxon>
        <taxon>Pseudomonadota</taxon>
        <taxon>Alphaproteobacteria</taxon>
        <taxon>Rhodobacterales</taxon>
        <taxon>Paracoccaceae</taxon>
        <taxon>Roseinatronobacter</taxon>
    </lineage>
</organism>
<evidence type="ECO:0000313" key="3">
    <source>
        <dbReference type="Proteomes" id="UP000320582"/>
    </source>
</evidence>
<dbReference type="Gene3D" id="3.40.30.10">
    <property type="entry name" value="Glutaredoxin"/>
    <property type="match status" value="1"/>
</dbReference>
<dbReference type="InterPro" id="IPR006311">
    <property type="entry name" value="TAT_signal"/>
</dbReference>
<feature type="region of interest" description="Disordered" evidence="1">
    <location>
        <begin position="1"/>
        <end position="28"/>
    </location>
</feature>